<dbReference type="PANTHER" id="PTHR43205:SF47">
    <property type="entry name" value="NADP-DEPENDENT ALKENAL DOUBLE BOND REDUCTASE"/>
    <property type="match status" value="1"/>
</dbReference>
<organism evidence="1 2">
    <name type="scientific">Canavalia gladiata</name>
    <name type="common">Sword bean</name>
    <name type="synonym">Dolichos gladiatus</name>
    <dbReference type="NCBI Taxonomy" id="3824"/>
    <lineage>
        <taxon>Eukaryota</taxon>
        <taxon>Viridiplantae</taxon>
        <taxon>Streptophyta</taxon>
        <taxon>Embryophyta</taxon>
        <taxon>Tracheophyta</taxon>
        <taxon>Spermatophyta</taxon>
        <taxon>Magnoliopsida</taxon>
        <taxon>eudicotyledons</taxon>
        <taxon>Gunneridae</taxon>
        <taxon>Pentapetalae</taxon>
        <taxon>rosids</taxon>
        <taxon>fabids</taxon>
        <taxon>Fabales</taxon>
        <taxon>Fabaceae</taxon>
        <taxon>Papilionoideae</taxon>
        <taxon>50 kb inversion clade</taxon>
        <taxon>NPAAA clade</taxon>
        <taxon>indigoferoid/millettioid clade</taxon>
        <taxon>Phaseoleae</taxon>
        <taxon>Canavalia</taxon>
    </lineage>
</organism>
<comment type="caution">
    <text evidence="1">The sequence shown here is derived from an EMBL/GenBank/DDBJ whole genome shotgun (WGS) entry which is preliminary data.</text>
</comment>
<name>A0AAN9N1T6_CANGL</name>
<dbReference type="EMBL" id="JAYMYQ010000001">
    <property type="protein sequence ID" value="KAK7362428.1"/>
    <property type="molecule type" value="Genomic_DNA"/>
</dbReference>
<dbReference type="InterPro" id="IPR045010">
    <property type="entry name" value="MDR_fam"/>
</dbReference>
<protein>
    <submittedName>
        <fullName evidence="1">Uncharacterized protein</fullName>
    </submittedName>
</protein>
<proteinExistence type="predicted"/>
<dbReference type="InterPro" id="IPR036291">
    <property type="entry name" value="NAD(P)-bd_dom_sf"/>
</dbReference>
<dbReference type="Gene3D" id="3.40.50.720">
    <property type="entry name" value="NAD(P)-binding Rossmann-like Domain"/>
    <property type="match status" value="2"/>
</dbReference>
<evidence type="ECO:0000313" key="2">
    <source>
        <dbReference type="Proteomes" id="UP001367508"/>
    </source>
</evidence>
<dbReference type="SUPFAM" id="SSF51735">
    <property type="entry name" value="NAD(P)-binding Rossmann-fold domains"/>
    <property type="match status" value="2"/>
</dbReference>
<gene>
    <name evidence="1" type="ORF">VNO77_04540</name>
</gene>
<keyword evidence="2" id="KW-1185">Reference proteome</keyword>
<dbReference type="AlphaFoldDB" id="A0AAN9N1T6"/>
<accession>A0AAN9N1T6</accession>
<dbReference type="Proteomes" id="UP001367508">
    <property type="component" value="Unassembled WGS sequence"/>
</dbReference>
<dbReference type="PANTHER" id="PTHR43205">
    <property type="entry name" value="PROSTAGLANDIN REDUCTASE"/>
    <property type="match status" value="1"/>
</dbReference>
<dbReference type="GO" id="GO:0016628">
    <property type="term" value="F:oxidoreductase activity, acting on the CH-CH group of donors, NAD or NADP as acceptor"/>
    <property type="evidence" value="ECO:0007669"/>
    <property type="project" value="InterPro"/>
</dbReference>
<sequence>MGLEWLKFWIQSIQTSVVVTWFGEQLDGRSIACLVLVSAASGVVGQLVRQFSNLMDCYVVGSAGTKEKRIDKFEFVASDPRTWIQCGVRNWICDSDPFVKRFHSDLALAKRFHSDLDLTKRFHSDLAHQNNLHALVLGVYRLLFTLGVCPIMIHVCCPLASTLLQTCSHTHMHGFIKRLRLRPGTFIILGGAATYNRLGSRKSLWLSLLIHLFFPHGIDLYFDQVRGKMLDAMLLNMKVHGRITIYGMISQYNLVESEFLRNVMHIVFKILSIKGFSHRDHHHVYPKLLETVLSYIREKKIVYVEDVVEGLENGPTALVGLFRGYNFGKQVVKVV</sequence>
<reference evidence="1 2" key="1">
    <citation type="submission" date="2024-01" db="EMBL/GenBank/DDBJ databases">
        <title>The genomes of 5 underutilized Papilionoideae crops provide insights into root nodulation and disease resistanc.</title>
        <authorList>
            <person name="Jiang F."/>
        </authorList>
    </citation>
    <scope>NUCLEOTIDE SEQUENCE [LARGE SCALE GENOMIC DNA]</scope>
    <source>
        <strain evidence="1">LVBAO_FW01</strain>
        <tissue evidence="1">Leaves</tissue>
    </source>
</reference>
<dbReference type="Gene3D" id="3.90.180.10">
    <property type="entry name" value="Medium-chain alcohol dehydrogenases, catalytic domain"/>
    <property type="match status" value="1"/>
</dbReference>
<evidence type="ECO:0000313" key="1">
    <source>
        <dbReference type="EMBL" id="KAK7362428.1"/>
    </source>
</evidence>